<evidence type="ECO:0000313" key="9">
    <source>
        <dbReference type="EMBL" id="SPQ01263.1"/>
    </source>
</evidence>
<protein>
    <recommendedName>
        <fullName evidence="8">Response regulatory domain-containing protein</fullName>
    </recommendedName>
</protein>
<keyword evidence="3" id="KW-0805">Transcription regulation</keyword>
<dbReference type="GO" id="GO:0000976">
    <property type="term" value="F:transcription cis-regulatory region binding"/>
    <property type="evidence" value="ECO:0007669"/>
    <property type="project" value="TreeGrafter"/>
</dbReference>
<keyword evidence="1 6" id="KW-0597">Phosphoprotein</keyword>
<evidence type="ECO:0000256" key="6">
    <source>
        <dbReference type="PROSITE-ProRule" id="PRU00169"/>
    </source>
</evidence>
<dbReference type="InterPro" id="IPR039420">
    <property type="entry name" value="WalR-like"/>
</dbReference>
<evidence type="ECO:0000256" key="2">
    <source>
        <dbReference type="ARBA" id="ARBA00023012"/>
    </source>
</evidence>
<evidence type="ECO:0000256" key="3">
    <source>
        <dbReference type="ARBA" id="ARBA00023015"/>
    </source>
</evidence>
<organism evidence="9 10">
    <name type="scientific">Candidatus Sulfobium mesophilum</name>
    <dbReference type="NCBI Taxonomy" id="2016548"/>
    <lineage>
        <taxon>Bacteria</taxon>
        <taxon>Pseudomonadati</taxon>
        <taxon>Nitrospirota</taxon>
        <taxon>Nitrospiria</taxon>
        <taxon>Nitrospirales</taxon>
        <taxon>Nitrospiraceae</taxon>
        <taxon>Candidatus Sulfobium</taxon>
    </lineage>
</organism>
<evidence type="ECO:0000256" key="4">
    <source>
        <dbReference type="ARBA" id="ARBA00023125"/>
    </source>
</evidence>
<name>A0A2U3QIP1_9BACT</name>
<dbReference type="PROSITE" id="PS50110">
    <property type="entry name" value="RESPONSE_REGULATORY"/>
    <property type="match status" value="1"/>
</dbReference>
<keyword evidence="5" id="KW-0804">Transcription</keyword>
<evidence type="ECO:0000259" key="8">
    <source>
        <dbReference type="PROSITE" id="PS50110"/>
    </source>
</evidence>
<keyword evidence="7" id="KW-0175">Coiled coil</keyword>
<dbReference type="Pfam" id="PF00072">
    <property type="entry name" value="Response_reg"/>
    <property type="match status" value="1"/>
</dbReference>
<dbReference type="CDD" id="cd00156">
    <property type="entry name" value="REC"/>
    <property type="match status" value="1"/>
</dbReference>
<dbReference type="PANTHER" id="PTHR48111">
    <property type="entry name" value="REGULATOR OF RPOS"/>
    <property type="match status" value="1"/>
</dbReference>
<feature type="domain" description="Response regulatory" evidence="8">
    <location>
        <begin position="8"/>
        <end position="125"/>
    </location>
</feature>
<dbReference type="InterPro" id="IPR011006">
    <property type="entry name" value="CheY-like_superfamily"/>
</dbReference>
<evidence type="ECO:0000256" key="1">
    <source>
        <dbReference type="ARBA" id="ARBA00022553"/>
    </source>
</evidence>
<dbReference type="PANTHER" id="PTHR48111:SF1">
    <property type="entry name" value="TWO-COMPONENT RESPONSE REGULATOR ORR33"/>
    <property type="match status" value="1"/>
</dbReference>
<dbReference type="GO" id="GO:0006355">
    <property type="term" value="P:regulation of DNA-templated transcription"/>
    <property type="evidence" value="ECO:0007669"/>
    <property type="project" value="TreeGrafter"/>
</dbReference>
<accession>A0A2U3QIP1</accession>
<dbReference type="Proteomes" id="UP000245125">
    <property type="component" value="Unassembled WGS sequence"/>
</dbReference>
<dbReference type="GO" id="GO:0032993">
    <property type="term" value="C:protein-DNA complex"/>
    <property type="evidence" value="ECO:0007669"/>
    <property type="project" value="TreeGrafter"/>
</dbReference>
<dbReference type="AlphaFoldDB" id="A0A2U3QIP1"/>
<feature type="modified residue" description="4-aspartylphosphate" evidence="6">
    <location>
        <position position="60"/>
    </location>
</feature>
<feature type="coiled-coil region" evidence="7">
    <location>
        <begin position="128"/>
        <end position="155"/>
    </location>
</feature>
<dbReference type="OrthoDB" id="9808408at2"/>
<gene>
    <name evidence="9" type="ORF">NBG4_490022</name>
</gene>
<dbReference type="EMBL" id="OUUY01000096">
    <property type="protein sequence ID" value="SPQ01263.1"/>
    <property type="molecule type" value="Genomic_DNA"/>
</dbReference>
<proteinExistence type="predicted"/>
<dbReference type="InterPro" id="IPR001789">
    <property type="entry name" value="Sig_transdc_resp-reg_receiver"/>
</dbReference>
<dbReference type="SUPFAM" id="SSF52172">
    <property type="entry name" value="CheY-like"/>
    <property type="match status" value="1"/>
</dbReference>
<keyword evidence="10" id="KW-1185">Reference proteome</keyword>
<dbReference type="Gene3D" id="3.40.50.2300">
    <property type="match status" value="1"/>
</dbReference>
<keyword evidence="2" id="KW-0902">Two-component regulatory system</keyword>
<dbReference type="GO" id="GO:0000156">
    <property type="term" value="F:phosphorelay response regulator activity"/>
    <property type="evidence" value="ECO:0007669"/>
    <property type="project" value="TreeGrafter"/>
</dbReference>
<dbReference type="GO" id="GO:0005829">
    <property type="term" value="C:cytosol"/>
    <property type="evidence" value="ECO:0007669"/>
    <property type="project" value="TreeGrafter"/>
</dbReference>
<reference evidence="10" key="1">
    <citation type="submission" date="2018-03" db="EMBL/GenBank/DDBJ databases">
        <authorList>
            <person name="Zecchin S."/>
        </authorList>
    </citation>
    <scope>NUCLEOTIDE SEQUENCE [LARGE SCALE GENOMIC DNA]</scope>
</reference>
<evidence type="ECO:0000313" key="10">
    <source>
        <dbReference type="Proteomes" id="UP000245125"/>
    </source>
</evidence>
<sequence>MEHFEHIKVLLTEDNPDDAELIRLSLRRIKNIAVKMHWSPSLTSALDKLSSEKFDIILTDLGLPESKGIESFLKIHAQHSTVPVIVLTGLSDERLAVQAVRSGAQDYLVKGEVDSASLLKAILYSVERHRLLTELENKLKEIRRLEKERKSILSMFAHDIKNAILPSRWIFKKFFQARHETWKIILQQQTTAW</sequence>
<evidence type="ECO:0000256" key="5">
    <source>
        <dbReference type="ARBA" id="ARBA00023163"/>
    </source>
</evidence>
<dbReference type="SMART" id="SM00448">
    <property type="entry name" value="REC"/>
    <property type="match status" value="1"/>
</dbReference>
<keyword evidence="4" id="KW-0238">DNA-binding</keyword>
<evidence type="ECO:0000256" key="7">
    <source>
        <dbReference type="SAM" id="Coils"/>
    </source>
</evidence>